<dbReference type="Gene3D" id="1.20.5.340">
    <property type="match status" value="1"/>
</dbReference>
<protein>
    <submittedName>
        <fullName evidence="2">Uncharacterized protein</fullName>
    </submittedName>
</protein>
<organism evidence="2 3">
    <name type="scientific">Caloranaerobacter azorensis DSM 13643</name>
    <dbReference type="NCBI Taxonomy" id="1121264"/>
    <lineage>
        <taxon>Bacteria</taxon>
        <taxon>Bacillati</taxon>
        <taxon>Bacillota</taxon>
        <taxon>Tissierellia</taxon>
        <taxon>Tissierellales</taxon>
        <taxon>Thermohalobacteraceae</taxon>
        <taxon>Caloranaerobacter</taxon>
    </lineage>
</organism>
<proteinExistence type="predicted"/>
<evidence type="ECO:0000256" key="1">
    <source>
        <dbReference type="SAM" id="Coils"/>
    </source>
</evidence>
<dbReference type="EMBL" id="FQXO01000080">
    <property type="protein sequence ID" value="SHH80495.1"/>
    <property type="molecule type" value="Genomic_DNA"/>
</dbReference>
<sequence>MMDVSLLDAIREMLKEELKPINERLGSVEDNIKGMNERLGAVEDNVKGMDERLGSVEDNIKGMDKRLETVELEISGIKEEHGLLLRSIEEKLQIQSKAIEKIEFIEGDIKAIRKDIDKMKKDIYLIERVTAKNWVEINELKAAK</sequence>
<keyword evidence="3" id="KW-1185">Reference proteome</keyword>
<accession>A0A1M5VZ11</accession>
<gene>
    <name evidence="2" type="ORF">SAMN02745135_02205</name>
</gene>
<dbReference type="OrthoDB" id="1707630at2"/>
<feature type="coiled-coil region" evidence="1">
    <location>
        <begin position="53"/>
        <end position="122"/>
    </location>
</feature>
<dbReference type="SUPFAM" id="SSF57997">
    <property type="entry name" value="Tropomyosin"/>
    <property type="match status" value="1"/>
</dbReference>
<name>A0A1M5VZ11_9FIRM</name>
<reference evidence="3" key="1">
    <citation type="submission" date="2016-11" db="EMBL/GenBank/DDBJ databases">
        <authorList>
            <person name="Varghese N."/>
            <person name="Submissions S."/>
        </authorList>
    </citation>
    <scope>NUCLEOTIDE SEQUENCE [LARGE SCALE GENOMIC DNA]</scope>
    <source>
        <strain evidence="3">DSM 13643</strain>
    </source>
</reference>
<evidence type="ECO:0000313" key="3">
    <source>
        <dbReference type="Proteomes" id="UP000183967"/>
    </source>
</evidence>
<evidence type="ECO:0000313" key="2">
    <source>
        <dbReference type="EMBL" id="SHH80495.1"/>
    </source>
</evidence>
<dbReference type="RefSeq" id="WP_073197638.1">
    <property type="nucleotide sequence ID" value="NZ_FQXO01000080.1"/>
</dbReference>
<keyword evidence="1" id="KW-0175">Coiled coil</keyword>
<dbReference type="Proteomes" id="UP000183967">
    <property type="component" value="Unassembled WGS sequence"/>
</dbReference>
<dbReference type="AlphaFoldDB" id="A0A1M5VZ11"/>